<evidence type="ECO:0000256" key="4">
    <source>
        <dbReference type="ARBA" id="ARBA00022478"/>
    </source>
</evidence>
<dbReference type="GeneID" id="301126504"/>
<comment type="subunit">
    <text evidence="10">The RNAP catalytic core consists of 2 alpha, 1 beta, 1 beta' and 1 omega subunit. When a sigma factor is associated with the core the holoenzyme is formed, which can initiate transcription.</text>
</comment>
<dbReference type="Proteomes" id="UP000214606">
    <property type="component" value="Chromosome"/>
</dbReference>
<evidence type="ECO:0000256" key="10">
    <source>
        <dbReference type="HAMAP-Rule" id="MF_00366"/>
    </source>
</evidence>
<accession>A0A164C0N0</accession>
<evidence type="ECO:0000313" key="12">
    <source>
        <dbReference type="EMBL" id="KZN95911.1"/>
    </source>
</evidence>
<evidence type="ECO:0000313" key="11">
    <source>
        <dbReference type="EMBL" id="ASS91609.1"/>
    </source>
</evidence>
<keyword evidence="6 10" id="KW-0548">Nucleotidyltransferase</keyword>
<dbReference type="OrthoDB" id="9815459at2"/>
<keyword evidence="4 10" id="KW-0240">DNA-directed RNA polymerase</keyword>
<keyword evidence="5 10" id="KW-0808">Transferase</keyword>
<dbReference type="InterPro" id="IPR036161">
    <property type="entry name" value="RPB6/omega-like_sf"/>
</dbReference>
<dbReference type="AlphaFoldDB" id="A0A165XDS0"/>
<dbReference type="Pfam" id="PF01192">
    <property type="entry name" value="RNA_pol_Rpb6"/>
    <property type="match status" value="1"/>
</dbReference>
<dbReference type="PANTHER" id="PTHR34476:SF1">
    <property type="entry name" value="DNA-DIRECTED RNA POLYMERASE SUBUNIT OMEGA"/>
    <property type="match status" value="1"/>
</dbReference>
<accession>A0A165XDS0</accession>
<comment type="function">
    <text evidence="10">Promotes RNA polymerase assembly. Latches the N- and C-terminal regions of the beta' subunit thereby facilitating its interaction with the beta and alpha subunits.</text>
</comment>
<sequence length="66" mass="7559">MLYPSIDSLLNRINSKYTLVTVAAKRARQMQQNNDQQLENTVSVKYVGKALEEIDAGLLNYEKIEK</sequence>
<evidence type="ECO:0000256" key="2">
    <source>
        <dbReference type="ARBA" id="ARBA00012418"/>
    </source>
</evidence>
<reference evidence="11 14" key="2">
    <citation type="submission" date="2016-10" db="EMBL/GenBank/DDBJ databases">
        <title>The whole genome sequencing and assembly of Aeribacillus pallidus KCTC3564 strain.</title>
        <authorList>
            <person name="Lee Y.-J."/>
            <person name="Park M.-K."/>
            <person name="Yi H."/>
            <person name="Bahn Y.-S."/>
            <person name="Kim J.F."/>
            <person name="Lee D.-W."/>
        </authorList>
    </citation>
    <scope>NUCLEOTIDE SEQUENCE [LARGE SCALE GENOMIC DNA]</scope>
    <source>
        <strain evidence="11 14">KCTC3564</strain>
    </source>
</reference>
<dbReference type="RefSeq" id="WP_063388646.1">
    <property type="nucleotide sequence ID" value="NZ_CP017703.1"/>
</dbReference>
<dbReference type="GO" id="GO:0003677">
    <property type="term" value="F:DNA binding"/>
    <property type="evidence" value="ECO:0007669"/>
    <property type="project" value="UniProtKB-UniRule"/>
</dbReference>
<evidence type="ECO:0000313" key="14">
    <source>
        <dbReference type="Proteomes" id="UP000214606"/>
    </source>
</evidence>
<dbReference type="SUPFAM" id="SSF63562">
    <property type="entry name" value="RPB6/omega subunit-like"/>
    <property type="match status" value="1"/>
</dbReference>
<dbReference type="InterPro" id="IPR006110">
    <property type="entry name" value="Pol_omega/Rpo6/RPB6"/>
</dbReference>
<dbReference type="HAMAP" id="MF_00366">
    <property type="entry name" value="RNApol_bact_RpoZ"/>
    <property type="match status" value="1"/>
</dbReference>
<name>A0A165XDS0_9BACI</name>
<dbReference type="Gene3D" id="3.90.940.10">
    <property type="match status" value="1"/>
</dbReference>
<evidence type="ECO:0000313" key="13">
    <source>
        <dbReference type="Proteomes" id="UP000076476"/>
    </source>
</evidence>
<comment type="catalytic activity">
    <reaction evidence="9 10">
        <text>RNA(n) + a ribonucleoside 5'-triphosphate = RNA(n+1) + diphosphate</text>
        <dbReference type="Rhea" id="RHEA:21248"/>
        <dbReference type="Rhea" id="RHEA-COMP:14527"/>
        <dbReference type="Rhea" id="RHEA-COMP:17342"/>
        <dbReference type="ChEBI" id="CHEBI:33019"/>
        <dbReference type="ChEBI" id="CHEBI:61557"/>
        <dbReference type="ChEBI" id="CHEBI:140395"/>
        <dbReference type="EC" id="2.7.7.6"/>
    </reaction>
</comment>
<proteinExistence type="inferred from homology"/>
<protein>
    <recommendedName>
        <fullName evidence="3 10">DNA-directed RNA polymerase subunit omega</fullName>
        <shortName evidence="10">RNAP omega subunit</shortName>
        <ecNumber evidence="2 10">2.7.7.6</ecNumber>
    </recommendedName>
    <alternativeName>
        <fullName evidence="10">RNA polymerase omega subunit</fullName>
    </alternativeName>
    <alternativeName>
        <fullName evidence="8 10">Transcriptase subunit omega</fullName>
    </alternativeName>
</protein>
<dbReference type="KEGG" id="apak:AP3564_16455"/>
<dbReference type="EMBL" id="CP017703">
    <property type="protein sequence ID" value="ASS91609.1"/>
    <property type="molecule type" value="Genomic_DNA"/>
</dbReference>
<dbReference type="GO" id="GO:0003899">
    <property type="term" value="F:DNA-directed RNA polymerase activity"/>
    <property type="evidence" value="ECO:0007669"/>
    <property type="project" value="UniProtKB-UniRule"/>
</dbReference>
<dbReference type="STRING" id="33936.AZI98_11615"/>
<comment type="similarity">
    <text evidence="1 10">Belongs to the RNA polymerase subunit omega family.</text>
</comment>
<dbReference type="EC" id="2.7.7.6" evidence="2 10"/>
<dbReference type="NCBIfam" id="TIGR00690">
    <property type="entry name" value="rpoZ"/>
    <property type="match status" value="1"/>
</dbReference>
<dbReference type="PANTHER" id="PTHR34476">
    <property type="entry name" value="DNA-DIRECTED RNA POLYMERASE SUBUNIT OMEGA"/>
    <property type="match status" value="1"/>
</dbReference>
<evidence type="ECO:0000256" key="6">
    <source>
        <dbReference type="ARBA" id="ARBA00022695"/>
    </source>
</evidence>
<gene>
    <name evidence="10" type="primary">rpoZ</name>
    <name evidence="11" type="ORF">AP3564_16455</name>
    <name evidence="12" type="ORF">AZI98_11615</name>
</gene>
<dbReference type="GO" id="GO:0006351">
    <property type="term" value="P:DNA-templated transcription"/>
    <property type="evidence" value="ECO:0007669"/>
    <property type="project" value="UniProtKB-UniRule"/>
</dbReference>
<evidence type="ECO:0000256" key="9">
    <source>
        <dbReference type="ARBA" id="ARBA00048552"/>
    </source>
</evidence>
<dbReference type="Proteomes" id="UP000076476">
    <property type="component" value="Unassembled WGS sequence"/>
</dbReference>
<dbReference type="GO" id="GO:0000428">
    <property type="term" value="C:DNA-directed RNA polymerase complex"/>
    <property type="evidence" value="ECO:0007669"/>
    <property type="project" value="UniProtKB-KW"/>
</dbReference>
<dbReference type="EMBL" id="LWBR01000035">
    <property type="protein sequence ID" value="KZN95911.1"/>
    <property type="molecule type" value="Genomic_DNA"/>
</dbReference>
<reference evidence="12 13" key="1">
    <citation type="submission" date="2016-04" db="EMBL/GenBank/DDBJ databases">
        <title>Draft genome sequence of Aeribacillus pallidus 8m3 from petroleum reservoir.</title>
        <authorList>
            <person name="Poltaraus A.B."/>
            <person name="Nazina T.N."/>
            <person name="Tourova T.P."/>
            <person name="Malakho S.M."/>
            <person name="Korshunova A.V."/>
            <person name="Sokolova D.S."/>
        </authorList>
    </citation>
    <scope>NUCLEOTIDE SEQUENCE [LARGE SCALE GENOMIC DNA]</scope>
    <source>
        <strain evidence="12 13">8m3</strain>
    </source>
</reference>
<dbReference type="InterPro" id="IPR003716">
    <property type="entry name" value="DNA-dir_RNA_pol_omega"/>
</dbReference>
<keyword evidence="7 10" id="KW-0804">Transcription</keyword>
<evidence type="ECO:0000256" key="5">
    <source>
        <dbReference type="ARBA" id="ARBA00022679"/>
    </source>
</evidence>
<evidence type="ECO:0000256" key="7">
    <source>
        <dbReference type="ARBA" id="ARBA00023163"/>
    </source>
</evidence>
<dbReference type="SMART" id="SM01409">
    <property type="entry name" value="RNA_pol_Rpb6"/>
    <property type="match status" value="1"/>
</dbReference>
<keyword evidence="13" id="KW-1185">Reference proteome</keyword>
<evidence type="ECO:0000256" key="1">
    <source>
        <dbReference type="ARBA" id="ARBA00006711"/>
    </source>
</evidence>
<evidence type="ECO:0000256" key="8">
    <source>
        <dbReference type="ARBA" id="ARBA00029924"/>
    </source>
</evidence>
<organism evidence="12 13">
    <name type="scientific">Aeribacillus pallidus</name>
    <dbReference type="NCBI Taxonomy" id="33936"/>
    <lineage>
        <taxon>Bacteria</taxon>
        <taxon>Bacillati</taxon>
        <taxon>Bacillota</taxon>
        <taxon>Bacilli</taxon>
        <taxon>Bacillales</taxon>
        <taxon>Bacillaceae</taxon>
        <taxon>Aeribacillus</taxon>
    </lineage>
</organism>
<evidence type="ECO:0000256" key="3">
    <source>
        <dbReference type="ARBA" id="ARBA00013725"/>
    </source>
</evidence>